<proteinExistence type="predicted"/>
<dbReference type="EMBL" id="JABFOF010000002">
    <property type="protein sequence ID" value="KAG2403986.1"/>
    <property type="molecule type" value="Genomic_DNA"/>
</dbReference>
<evidence type="ECO:0000313" key="2">
    <source>
        <dbReference type="EMBL" id="KAG2403986.1"/>
    </source>
</evidence>
<name>A0A8T0KW62_PHAAN</name>
<evidence type="ECO:0000256" key="1">
    <source>
        <dbReference type="SAM" id="MobiDB-lite"/>
    </source>
</evidence>
<feature type="region of interest" description="Disordered" evidence="1">
    <location>
        <begin position="1"/>
        <end position="43"/>
    </location>
</feature>
<protein>
    <submittedName>
        <fullName evidence="2">Uncharacterized protein</fullName>
    </submittedName>
</protein>
<evidence type="ECO:0000313" key="3">
    <source>
        <dbReference type="Proteomes" id="UP000743370"/>
    </source>
</evidence>
<sequence>MWDFSPSQTLVDRDVFPAFDEEETDDKGEKNDDGGRGSRSETFPEALELVAKISADGTSLEPYQSLQPRALIGPSTPRQRTDDFKLFSTTLAGSNSPFMPKQPNQPYLGGAVVAVDDFEKLNQRAKIKHSQCVSVLEHLDLAQPINALTPPPQRLP</sequence>
<feature type="compositionally biased region" description="Basic and acidic residues" evidence="1">
    <location>
        <begin position="27"/>
        <end position="39"/>
    </location>
</feature>
<dbReference type="AlphaFoldDB" id="A0A8T0KW62"/>
<reference evidence="2 3" key="1">
    <citation type="submission" date="2020-05" db="EMBL/GenBank/DDBJ databases">
        <title>Vigna angularis (adzuki bean) Var. LongXiaoDou No. 4 denovo assembly.</title>
        <authorList>
            <person name="Xiang H."/>
        </authorList>
    </citation>
    <scope>NUCLEOTIDE SEQUENCE [LARGE SCALE GENOMIC DNA]</scope>
    <source>
        <tissue evidence="2">Leaf</tissue>
    </source>
</reference>
<accession>A0A8T0KW62</accession>
<gene>
    <name evidence="2" type="ORF">HKW66_Vig0109080</name>
</gene>
<dbReference type="Proteomes" id="UP000743370">
    <property type="component" value="Unassembled WGS sequence"/>
</dbReference>
<feature type="compositionally biased region" description="Polar residues" evidence="1">
    <location>
        <begin position="1"/>
        <end position="10"/>
    </location>
</feature>
<organism evidence="2 3">
    <name type="scientific">Phaseolus angularis</name>
    <name type="common">Azuki bean</name>
    <name type="synonym">Vigna angularis</name>
    <dbReference type="NCBI Taxonomy" id="3914"/>
    <lineage>
        <taxon>Eukaryota</taxon>
        <taxon>Viridiplantae</taxon>
        <taxon>Streptophyta</taxon>
        <taxon>Embryophyta</taxon>
        <taxon>Tracheophyta</taxon>
        <taxon>Spermatophyta</taxon>
        <taxon>Magnoliopsida</taxon>
        <taxon>eudicotyledons</taxon>
        <taxon>Gunneridae</taxon>
        <taxon>Pentapetalae</taxon>
        <taxon>rosids</taxon>
        <taxon>fabids</taxon>
        <taxon>Fabales</taxon>
        <taxon>Fabaceae</taxon>
        <taxon>Papilionoideae</taxon>
        <taxon>50 kb inversion clade</taxon>
        <taxon>NPAAA clade</taxon>
        <taxon>indigoferoid/millettioid clade</taxon>
        <taxon>Phaseoleae</taxon>
        <taxon>Vigna</taxon>
    </lineage>
</organism>
<comment type="caution">
    <text evidence="2">The sequence shown here is derived from an EMBL/GenBank/DDBJ whole genome shotgun (WGS) entry which is preliminary data.</text>
</comment>